<evidence type="ECO:0000313" key="2">
    <source>
        <dbReference type="EMBL" id="RPD64151.1"/>
    </source>
</evidence>
<keyword evidence="3" id="KW-1185">Reference proteome</keyword>
<feature type="region of interest" description="Disordered" evidence="1">
    <location>
        <begin position="1"/>
        <end position="38"/>
    </location>
</feature>
<gene>
    <name evidence="2" type="ORF">L227DRAFT_319589</name>
</gene>
<dbReference type="EMBL" id="ML122254">
    <property type="protein sequence ID" value="RPD64151.1"/>
    <property type="molecule type" value="Genomic_DNA"/>
</dbReference>
<evidence type="ECO:0000313" key="3">
    <source>
        <dbReference type="Proteomes" id="UP000313359"/>
    </source>
</evidence>
<proteinExistence type="predicted"/>
<dbReference type="AlphaFoldDB" id="A0A5C2SKH9"/>
<name>A0A5C2SKH9_9APHY</name>
<reference evidence="2" key="1">
    <citation type="journal article" date="2018" name="Genome Biol. Evol.">
        <title>Genomics and development of Lentinus tigrinus, a white-rot wood-decaying mushroom with dimorphic fruiting bodies.</title>
        <authorList>
            <person name="Wu B."/>
            <person name="Xu Z."/>
            <person name="Knudson A."/>
            <person name="Carlson A."/>
            <person name="Chen N."/>
            <person name="Kovaka S."/>
            <person name="LaButti K."/>
            <person name="Lipzen A."/>
            <person name="Pennachio C."/>
            <person name="Riley R."/>
            <person name="Schakwitz W."/>
            <person name="Umezawa K."/>
            <person name="Ohm R.A."/>
            <person name="Grigoriev I.V."/>
            <person name="Nagy L.G."/>
            <person name="Gibbons J."/>
            <person name="Hibbett D."/>
        </authorList>
    </citation>
    <scope>NUCLEOTIDE SEQUENCE [LARGE SCALE GENOMIC DNA]</scope>
    <source>
        <strain evidence="2">ALCF2SS1-6</strain>
    </source>
</reference>
<dbReference type="Proteomes" id="UP000313359">
    <property type="component" value="Unassembled WGS sequence"/>
</dbReference>
<accession>A0A5C2SKH9</accession>
<feature type="region of interest" description="Disordered" evidence="1">
    <location>
        <begin position="87"/>
        <end position="108"/>
    </location>
</feature>
<feature type="compositionally biased region" description="Polar residues" evidence="1">
    <location>
        <begin position="87"/>
        <end position="98"/>
    </location>
</feature>
<organism evidence="2 3">
    <name type="scientific">Lentinus tigrinus ALCF2SS1-6</name>
    <dbReference type="NCBI Taxonomy" id="1328759"/>
    <lineage>
        <taxon>Eukaryota</taxon>
        <taxon>Fungi</taxon>
        <taxon>Dikarya</taxon>
        <taxon>Basidiomycota</taxon>
        <taxon>Agaricomycotina</taxon>
        <taxon>Agaricomycetes</taxon>
        <taxon>Polyporales</taxon>
        <taxon>Polyporaceae</taxon>
        <taxon>Lentinus</taxon>
    </lineage>
</organism>
<protein>
    <submittedName>
        <fullName evidence="2">Uncharacterized protein</fullName>
    </submittedName>
</protein>
<evidence type="ECO:0000256" key="1">
    <source>
        <dbReference type="SAM" id="MobiDB-lite"/>
    </source>
</evidence>
<sequence>MPSSAARGPGSRTSAEPRCPSLGSPHPSSESRPLAPQPCCMKRSTSCCNRRVVSSAIFNSCFVRRAPGGGGRRKMTARLTFVSSTPTTSLTKASTNSGEDGFCPMEGT</sequence>